<sequence length="104" mass="11556">MRLDLDALSFFLALQIAAIQWKVETRTHFTLNSDTVATVPSFSFLPQVPIVSSAHLGPVLNLEEHSYFTNSCALVLVSTDKDLPPMQGSETKVSHPLIHLRIKL</sequence>
<evidence type="ECO:0000313" key="2">
    <source>
        <dbReference type="Proteomes" id="UP001183619"/>
    </source>
</evidence>
<dbReference type="Proteomes" id="UP001183619">
    <property type="component" value="Unassembled WGS sequence"/>
</dbReference>
<accession>A0ABU2B6M5</accession>
<reference evidence="1 2" key="1">
    <citation type="submission" date="2023-07" db="EMBL/GenBank/DDBJ databases">
        <title>Sequencing the genomes of 1000 actinobacteria strains.</title>
        <authorList>
            <person name="Klenk H.-P."/>
        </authorList>
    </citation>
    <scope>NUCLEOTIDE SEQUENCE [LARGE SCALE GENOMIC DNA]</scope>
    <source>
        <strain evidence="1 2">DSM 44508</strain>
    </source>
</reference>
<gene>
    <name evidence="1" type="ORF">J2S37_000800</name>
</gene>
<evidence type="ECO:0000313" key="1">
    <source>
        <dbReference type="EMBL" id="MDR7354262.1"/>
    </source>
</evidence>
<comment type="caution">
    <text evidence="1">The sequence shown here is derived from an EMBL/GenBank/DDBJ whole genome shotgun (WGS) entry which is preliminary data.</text>
</comment>
<proteinExistence type="predicted"/>
<keyword evidence="2" id="KW-1185">Reference proteome</keyword>
<protein>
    <submittedName>
        <fullName evidence="1">Uncharacterized protein</fullName>
    </submittedName>
</protein>
<organism evidence="1 2">
    <name type="scientific">Corynebacterium felinum</name>
    <dbReference type="NCBI Taxonomy" id="131318"/>
    <lineage>
        <taxon>Bacteria</taxon>
        <taxon>Bacillati</taxon>
        <taxon>Actinomycetota</taxon>
        <taxon>Actinomycetes</taxon>
        <taxon>Mycobacteriales</taxon>
        <taxon>Corynebacteriaceae</taxon>
        <taxon>Corynebacterium</taxon>
    </lineage>
</organism>
<name>A0ABU2B6M5_9CORY</name>
<dbReference type="EMBL" id="JAVDYF010000001">
    <property type="protein sequence ID" value="MDR7354262.1"/>
    <property type="molecule type" value="Genomic_DNA"/>
</dbReference>